<gene>
    <name evidence="2" type="ORF">KXQ929_LOCUS47408</name>
</gene>
<dbReference type="InterPro" id="IPR057366">
    <property type="entry name" value="TRPM-like"/>
</dbReference>
<protein>
    <recommendedName>
        <fullName evidence="1">TRPM-like domain-containing protein</fullName>
    </recommendedName>
</protein>
<comment type="caution">
    <text evidence="2">The sequence shown here is derived from an EMBL/GenBank/DDBJ whole genome shotgun (WGS) entry which is preliminary data.</text>
</comment>
<dbReference type="AlphaFoldDB" id="A0A820K7A6"/>
<reference evidence="2" key="1">
    <citation type="submission" date="2021-02" db="EMBL/GenBank/DDBJ databases">
        <authorList>
            <person name="Nowell W R."/>
        </authorList>
    </citation>
    <scope>NUCLEOTIDE SEQUENCE</scope>
</reference>
<evidence type="ECO:0000313" key="3">
    <source>
        <dbReference type="Proteomes" id="UP000663868"/>
    </source>
</evidence>
<feature type="domain" description="TRPM-like" evidence="1">
    <location>
        <begin position="4"/>
        <end position="168"/>
    </location>
</feature>
<organism evidence="2 3">
    <name type="scientific">Adineta steineri</name>
    <dbReference type="NCBI Taxonomy" id="433720"/>
    <lineage>
        <taxon>Eukaryota</taxon>
        <taxon>Metazoa</taxon>
        <taxon>Spiralia</taxon>
        <taxon>Gnathifera</taxon>
        <taxon>Rotifera</taxon>
        <taxon>Eurotatoria</taxon>
        <taxon>Bdelloidea</taxon>
        <taxon>Adinetida</taxon>
        <taxon>Adinetidae</taxon>
        <taxon>Adineta</taxon>
    </lineage>
</organism>
<proteinExistence type="predicted"/>
<dbReference type="EMBL" id="CAJOBB010017074">
    <property type="protein sequence ID" value="CAF4335355.1"/>
    <property type="molecule type" value="Genomic_DNA"/>
</dbReference>
<evidence type="ECO:0000313" key="2">
    <source>
        <dbReference type="EMBL" id="CAF4335355.1"/>
    </source>
</evidence>
<feature type="non-terminal residue" evidence="2">
    <location>
        <position position="173"/>
    </location>
</feature>
<name>A0A820K7A6_9BILA</name>
<dbReference type="Pfam" id="PF25508">
    <property type="entry name" value="TRPM2"/>
    <property type="match status" value="1"/>
</dbReference>
<evidence type="ECO:0000259" key="1">
    <source>
        <dbReference type="Pfam" id="PF25508"/>
    </source>
</evidence>
<dbReference type="Proteomes" id="UP000663868">
    <property type="component" value="Unassembled WGS sequence"/>
</dbReference>
<sequence length="173" mass="20331">NKEEVFSIALKRNLPEFVYEFIKLGIDPSKIFFENNAFFVSKNRYKRFFKCLYSNKAVNSDDTQLSAFIESDNAIGKHIGITDDLNDVLTTLVGDYMHKLYFDSNADEIKYRVSWGLIDQNVEYNQTNPTNSDHHDKSSKERVFDTIMRDLFIWAILMNHTEMAQVFLSHMKY</sequence>
<feature type="non-terminal residue" evidence="2">
    <location>
        <position position="1"/>
    </location>
</feature>
<accession>A0A820K7A6</accession>